<evidence type="ECO:0000256" key="4">
    <source>
        <dbReference type="ARBA" id="ARBA00015384"/>
    </source>
</evidence>
<evidence type="ECO:0000256" key="2">
    <source>
        <dbReference type="ARBA" id="ARBA00004382"/>
    </source>
</evidence>
<dbReference type="InterPro" id="IPR007533">
    <property type="entry name" value="Cyt_c_oxidase_assmbl_CtaG"/>
</dbReference>
<keyword evidence="8 10" id="KW-0186">Copper</keyword>
<dbReference type="RefSeq" id="WP_115836887.1">
    <property type="nucleotide sequence ID" value="NZ_CP025086.1"/>
</dbReference>
<evidence type="ECO:0000313" key="13">
    <source>
        <dbReference type="Proteomes" id="UP000256900"/>
    </source>
</evidence>
<dbReference type="AlphaFoldDB" id="A0A3D9YUQ5"/>
<evidence type="ECO:0000256" key="6">
    <source>
        <dbReference type="ARBA" id="ARBA00022968"/>
    </source>
</evidence>
<dbReference type="GO" id="GO:0005886">
    <property type="term" value="C:plasma membrane"/>
    <property type="evidence" value="ECO:0007669"/>
    <property type="project" value="UniProtKB-SubCell"/>
</dbReference>
<dbReference type="EMBL" id="QUMO01000003">
    <property type="protein sequence ID" value="REF86336.1"/>
    <property type="molecule type" value="Genomic_DNA"/>
</dbReference>
<proteinExistence type="inferred from homology"/>
<dbReference type="PANTHER" id="PTHR21320">
    <property type="entry name" value="CYTOCHROME C OXIDASE ASSEMBLY PROTEIN COX11-RELATED"/>
    <property type="match status" value="1"/>
</dbReference>
<keyword evidence="5 10" id="KW-0812">Transmembrane</keyword>
<dbReference type="GO" id="GO:0005507">
    <property type="term" value="F:copper ion binding"/>
    <property type="evidence" value="ECO:0007669"/>
    <property type="project" value="InterPro"/>
</dbReference>
<dbReference type="GO" id="GO:0008535">
    <property type="term" value="P:respiratory chain complex IV assembly"/>
    <property type="evidence" value="ECO:0007669"/>
    <property type="project" value="UniProtKB-UniRule"/>
</dbReference>
<evidence type="ECO:0000313" key="12">
    <source>
        <dbReference type="EMBL" id="REF86336.1"/>
    </source>
</evidence>
<feature type="transmembrane region" description="Helical" evidence="11">
    <location>
        <begin position="20"/>
        <end position="43"/>
    </location>
</feature>
<dbReference type="Gene3D" id="2.60.370.10">
    <property type="entry name" value="Ctag/Cox11"/>
    <property type="match status" value="1"/>
</dbReference>
<accession>A0A3D9YUQ5</accession>
<keyword evidence="10" id="KW-0997">Cell inner membrane</keyword>
<keyword evidence="10" id="KW-1003">Cell membrane</keyword>
<feature type="topological domain" description="Periplasmic" evidence="10">
    <location>
        <begin position="40"/>
        <end position="204"/>
    </location>
</feature>
<organism evidence="12 13">
    <name type="scientific">Methylovirgula ligni</name>
    <dbReference type="NCBI Taxonomy" id="569860"/>
    <lineage>
        <taxon>Bacteria</taxon>
        <taxon>Pseudomonadati</taxon>
        <taxon>Pseudomonadota</taxon>
        <taxon>Alphaproteobacteria</taxon>
        <taxon>Hyphomicrobiales</taxon>
        <taxon>Beijerinckiaceae</taxon>
        <taxon>Methylovirgula</taxon>
    </lineage>
</organism>
<gene>
    <name evidence="10" type="primary">ctaG</name>
    <name evidence="12" type="ORF">DES32_2387</name>
</gene>
<keyword evidence="6 10" id="KW-0735">Signal-anchor</keyword>
<protein>
    <recommendedName>
        <fullName evidence="4 10">Cytochrome c oxidase assembly protein CtaG</fullName>
    </recommendedName>
</protein>
<dbReference type="PIRSF" id="PIRSF005413">
    <property type="entry name" value="COX11"/>
    <property type="match status" value="1"/>
</dbReference>
<comment type="similarity">
    <text evidence="3 10">Belongs to the COX11/CtaG family.</text>
</comment>
<keyword evidence="13" id="KW-1185">Reference proteome</keyword>
<evidence type="ECO:0000256" key="9">
    <source>
        <dbReference type="ARBA" id="ARBA00023136"/>
    </source>
</evidence>
<dbReference type="SUPFAM" id="SSF110111">
    <property type="entry name" value="Ctag/Cox11"/>
    <property type="match status" value="1"/>
</dbReference>
<dbReference type="InterPro" id="IPR023471">
    <property type="entry name" value="CtaG/Cox11_dom_sf"/>
</dbReference>
<evidence type="ECO:0000256" key="7">
    <source>
        <dbReference type="ARBA" id="ARBA00022989"/>
    </source>
</evidence>
<evidence type="ECO:0000256" key="11">
    <source>
        <dbReference type="SAM" id="Phobius"/>
    </source>
</evidence>
<dbReference type="OrthoDB" id="9804841at2"/>
<evidence type="ECO:0000256" key="5">
    <source>
        <dbReference type="ARBA" id="ARBA00022692"/>
    </source>
</evidence>
<reference evidence="12 13" key="1">
    <citation type="submission" date="2018-08" db="EMBL/GenBank/DDBJ databases">
        <title>Genomic Encyclopedia of Type Strains, Phase IV (KMG-IV): sequencing the most valuable type-strain genomes for metagenomic binning, comparative biology and taxonomic classification.</title>
        <authorList>
            <person name="Goeker M."/>
        </authorList>
    </citation>
    <scope>NUCLEOTIDE SEQUENCE [LARGE SCALE GENOMIC DNA]</scope>
    <source>
        <strain evidence="12 13">BW863</strain>
    </source>
</reference>
<comment type="caution">
    <text evidence="12">The sequence shown here is derived from an EMBL/GenBank/DDBJ whole genome shotgun (WGS) entry which is preliminary data.</text>
</comment>
<dbReference type="Proteomes" id="UP000256900">
    <property type="component" value="Unassembled WGS sequence"/>
</dbReference>
<evidence type="ECO:0000256" key="8">
    <source>
        <dbReference type="ARBA" id="ARBA00023008"/>
    </source>
</evidence>
<name>A0A3D9YUQ5_9HYPH</name>
<dbReference type="Pfam" id="PF04442">
    <property type="entry name" value="CtaG_Cox11"/>
    <property type="match status" value="1"/>
</dbReference>
<dbReference type="HAMAP" id="MF_00155">
    <property type="entry name" value="CtaG"/>
    <property type="match status" value="1"/>
</dbReference>
<dbReference type="NCBIfam" id="NF003465">
    <property type="entry name" value="PRK05089.1"/>
    <property type="match status" value="1"/>
</dbReference>
<dbReference type="FunFam" id="2.60.370.10:FF:000001">
    <property type="entry name" value="COX11 cytochrome c oxidase assembly homolog"/>
    <property type="match status" value="1"/>
</dbReference>
<evidence type="ECO:0000256" key="1">
    <source>
        <dbReference type="ARBA" id="ARBA00004007"/>
    </source>
</evidence>
<comment type="function">
    <text evidence="1 10">Exerts its effect at some terminal stage of cytochrome c oxidase synthesis, probably by being involved in the insertion of the copper B into subunit I.</text>
</comment>
<evidence type="ECO:0000256" key="3">
    <source>
        <dbReference type="ARBA" id="ARBA00009620"/>
    </source>
</evidence>
<evidence type="ECO:0000256" key="10">
    <source>
        <dbReference type="HAMAP-Rule" id="MF_00155"/>
    </source>
</evidence>
<keyword evidence="7 10" id="KW-1133">Transmembrane helix</keyword>
<comment type="subcellular location">
    <subcellularLocation>
        <location evidence="2 10">Cell inner membrane</location>
        <topology evidence="2 10">Single-pass type II membrane protein</topology>
        <orientation evidence="2 10">Periplasmic side</orientation>
    </subcellularLocation>
</comment>
<dbReference type="PANTHER" id="PTHR21320:SF3">
    <property type="entry name" value="CYTOCHROME C OXIDASE ASSEMBLY PROTEIN COX11, MITOCHONDRIAL-RELATED"/>
    <property type="match status" value="1"/>
</dbReference>
<sequence>MAAPEQHQYPRRAKGPRQGLVAFGVVAVVIGMLGMSFAAIPLYRAFCSATGFAGTTQVRRAAPAQEGKRVVMVHLDANVAPGLALAFAPEVSEVSVRTGQTATVFFKVTNLSDHEQSARAVYNVTPGQTGAYFDKIACFCFSEQHFGPHQTVEMPVVFFLDPALEKDETMSGIDEVSLSYTFYPSRDARPVTAAQANGKEPPRL</sequence>
<keyword evidence="9 10" id="KW-0472">Membrane</keyword>
<feature type="topological domain" description="Cytoplasmic" evidence="10">
    <location>
        <begin position="1"/>
        <end position="19"/>
    </location>
</feature>